<reference evidence="4 5" key="1">
    <citation type="submission" date="2020-04" db="EMBL/GenBank/DDBJ databases">
        <authorList>
            <person name="Wallbank WR R."/>
            <person name="Pardo Diaz C."/>
            <person name="Kozak K."/>
            <person name="Martin S."/>
            <person name="Jiggins C."/>
            <person name="Moest M."/>
            <person name="Warren A I."/>
            <person name="Byers J.R.P. K."/>
            <person name="Montejo-Kovacevich G."/>
            <person name="Yen C E."/>
        </authorList>
    </citation>
    <scope>NUCLEOTIDE SEQUENCE [LARGE SCALE GENOMIC DNA]</scope>
</reference>
<proteinExistence type="predicted"/>
<evidence type="ECO:0000256" key="1">
    <source>
        <dbReference type="SAM" id="SignalP"/>
    </source>
</evidence>
<evidence type="ECO:0000313" key="5">
    <source>
        <dbReference type="Proteomes" id="UP000494256"/>
    </source>
</evidence>
<protein>
    <submittedName>
        <fullName evidence="3">Uncharacterized protein</fullName>
    </submittedName>
</protein>
<sequence length="395" mass="46022">MYRITFFISMLVLVLSTSLELNKEEGAQDTFSGPNITAPFTIMREISKGSKLEEFKEYADDIQKRGSVLLKDLSKLIIKVYGFKEDDKLNIKSSIENFKKNIKSSRDFVARLDQEFGIDDVYMFKDLLETSCKLIFVEQKRFLQNVEARKNSQDLYGNIVLELHQTIFKRTVSLKRDELLYLCKNYGICVPYSPFTHNFEYFIDEILLLPDTEIGMIINLLSELVRNNNNFLKLIKSDPKTVLLVKMLFTNTYNMKQSIMVLQNLIKKRHILYFAPDYKQQIRIQSARAILDTMDKAFYFDHGDKLSFDIYATIKAIRDWGTAMENFALNNDKTDVHLYKMAIRKFINIIFKAINFKKNDINGYLVKTIVTGTLENGTGYENLFKNGFKGVYTLL</sequence>
<feature type="signal peptide" evidence="1">
    <location>
        <begin position="1"/>
        <end position="16"/>
    </location>
</feature>
<dbReference type="AlphaFoldDB" id="A0A8S1A0J1"/>
<gene>
    <name evidence="2" type="ORF">APLA_LOCUS5464</name>
    <name evidence="3" type="ORF">APLA_LOCUS8021</name>
</gene>
<keyword evidence="4" id="KW-1185">Reference proteome</keyword>
<evidence type="ECO:0000313" key="2">
    <source>
        <dbReference type="EMBL" id="CAB3233890.1"/>
    </source>
</evidence>
<feature type="chain" id="PRO_5036273002" evidence="1">
    <location>
        <begin position="17"/>
        <end position="395"/>
    </location>
</feature>
<dbReference type="EMBL" id="CADEBD010000306">
    <property type="protein sequence ID" value="CAB3238068.1"/>
    <property type="molecule type" value="Genomic_DNA"/>
</dbReference>
<evidence type="ECO:0000313" key="3">
    <source>
        <dbReference type="EMBL" id="CAB3238068.1"/>
    </source>
</evidence>
<name>A0A8S1A0J1_ARCPL</name>
<dbReference type="Proteomes" id="UP000494106">
    <property type="component" value="Unassembled WGS sequence"/>
</dbReference>
<keyword evidence="1" id="KW-0732">Signal</keyword>
<dbReference type="EMBL" id="CADEBC010000479">
    <property type="protein sequence ID" value="CAB3233890.1"/>
    <property type="molecule type" value="Genomic_DNA"/>
</dbReference>
<dbReference type="OrthoDB" id="7248028at2759"/>
<accession>A0A8S1A0J1</accession>
<organism evidence="3 5">
    <name type="scientific">Arctia plantaginis</name>
    <name type="common">Wood tiger moth</name>
    <name type="synonym">Phalaena plantaginis</name>
    <dbReference type="NCBI Taxonomy" id="874455"/>
    <lineage>
        <taxon>Eukaryota</taxon>
        <taxon>Metazoa</taxon>
        <taxon>Ecdysozoa</taxon>
        <taxon>Arthropoda</taxon>
        <taxon>Hexapoda</taxon>
        <taxon>Insecta</taxon>
        <taxon>Pterygota</taxon>
        <taxon>Neoptera</taxon>
        <taxon>Endopterygota</taxon>
        <taxon>Lepidoptera</taxon>
        <taxon>Glossata</taxon>
        <taxon>Ditrysia</taxon>
        <taxon>Noctuoidea</taxon>
        <taxon>Erebidae</taxon>
        <taxon>Arctiinae</taxon>
        <taxon>Arctia</taxon>
    </lineage>
</organism>
<comment type="caution">
    <text evidence="3">The sequence shown here is derived from an EMBL/GenBank/DDBJ whole genome shotgun (WGS) entry which is preliminary data.</text>
</comment>
<dbReference type="Proteomes" id="UP000494256">
    <property type="component" value="Unassembled WGS sequence"/>
</dbReference>
<evidence type="ECO:0000313" key="4">
    <source>
        <dbReference type="Proteomes" id="UP000494106"/>
    </source>
</evidence>